<protein>
    <recommendedName>
        <fullName evidence="3">CCHC-type domain-containing protein</fullName>
    </recommendedName>
</protein>
<evidence type="ECO:0000313" key="4">
    <source>
        <dbReference type="EMBL" id="KAJ9563236.1"/>
    </source>
</evidence>
<dbReference type="EMBL" id="JARYMX010000002">
    <property type="protein sequence ID" value="KAJ9563236.1"/>
    <property type="molecule type" value="Genomic_DNA"/>
</dbReference>
<dbReference type="PANTHER" id="PTHR15503:SF42">
    <property type="entry name" value="ZINC FINGER, CCHC-TYPE, RETROTRANSPOSON GAG DOMAIN, ASPARTIC PEPTIDASE DOMAIN PROTEIN-RELATED"/>
    <property type="match status" value="1"/>
</dbReference>
<dbReference type="PANTHER" id="PTHR15503">
    <property type="entry name" value="LDOC1 RELATED"/>
    <property type="match status" value="1"/>
</dbReference>
<dbReference type="InterPro" id="IPR032567">
    <property type="entry name" value="RTL1-rel"/>
</dbReference>
<name>A0AA38TZG1_9ASTR</name>
<dbReference type="PROSITE" id="PS50158">
    <property type="entry name" value="ZF_CCHC"/>
    <property type="match status" value="2"/>
</dbReference>
<comment type="caution">
    <text evidence="4">The sequence shown here is derived from an EMBL/GenBank/DDBJ whole genome shotgun (WGS) entry which is preliminary data.</text>
</comment>
<keyword evidence="1" id="KW-0863">Zinc-finger</keyword>
<dbReference type="InterPro" id="IPR001878">
    <property type="entry name" value="Znf_CCHC"/>
</dbReference>
<dbReference type="AlphaFoldDB" id="A0AA38TZG1"/>
<dbReference type="Pfam" id="PF00098">
    <property type="entry name" value="zf-CCHC"/>
    <property type="match status" value="2"/>
</dbReference>
<evidence type="ECO:0000259" key="3">
    <source>
        <dbReference type="PROSITE" id="PS50158"/>
    </source>
</evidence>
<feature type="domain" description="CCHC-type" evidence="3">
    <location>
        <begin position="18"/>
        <end position="33"/>
    </location>
</feature>
<organism evidence="4 5">
    <name type="scientific">Centaurea solstitialis</name>
    <name type="common">yellow star-thistle</name>
    <dbReference type="NCBI Taxonomy" id="347529"/>
    <lineage>
        <taxon>Eukaryota</taxon>
        <taxon>Viridiplantae</taxon>
        <taxon>Streptophyta</taxon>
        <taxon>Embryophyta</taxon>
        <taxon>Tracheophyta</taxon>
        <taxon>Spermatophyta</taxon>
        <taxon>Magnoliopsida</taxon>
        <taxon>eudicotyledons</taxon>
        <taxon>Gunneridae</taxon>
        <taxon>Pentapetalae</taxon>
        <taxon>asterids</taxon>
        <taxon>campanulids</taxon>
        <taxon>Asterales</taxon>
        <taxon>Asteraceae</taxon>
        <taxon>Carduoideae</taxon>
        <taxon>Cardueae</taxon>
        <taxon>Centaureinae</taxon>
        <taxon>Centaurea</taxon>
    </lineage>
</organism>
<gene>
    <name evidence="4" type="ORF">OSB04_008396</name>
</gene>
<evidence type="ECO:0000256" key="2">
    <source>
        <dbReference type="SAM" id="MobiDB-lite"/>
    </source>
</evidence>
<accession>A0AA38TZG1</accession>
<dbReference type="GO" id="GO:0003676">
    <property type="term" value="F:nucleic acid binding"/>
    <property type="evidence" value="ECO:0007669"/>
    <property type="project" value="InterPro"/>
</dbReference>
<evidence type="ECO:0000256" key="1">
    <source>
        <dbReference type="PROSITE-ProRule" id="PRU00047"/>
    </source>
</evidence>
<keyword evidence="1" id="KW-0862">Zinc</keyword>
<dbReference type="SUPFAM" id="SSF56672">
    <property type="entry name" value="DNA/RNA polymerases"/>
    <property type="match status" value="1"/>
</dbReference>
<dbReference type="SUPFAM" id="SSF57756">
    <property type="entry name" value="Retrovirus zinc finger-like domains"/>
    <property type="match status" value="1"/>
</dbReference>
<dbReference type="CDD" id="cd00303">
    <property type="entry name" value="retropepsin_like"/>
    <property type="match status" value="1"/>
</dbReference>
<reference evidence="4" key="1">
    <citation type="submission" date="2023-03" db="EMBL/GenBank/DDBJ databases">
        <title>Chromosome-scale reference genome and RAD-based genetic map of yellow starthistle (Centaurea solstitialis) reveal putative structural variation and QTLs associated with invader traits.</title>
        <authorList>
            <person name="Reatini B."/>
            <person name="Cang F.A."/>
            <person name="Jiang Q."/>
            <person name="Mckibben M.T.W."/>
            <person name="Barker M.S."/>
            <person name="Rieseberg L.H."/>
            <person name="Dlugosch K.M."/>
        </authorList>
    </citation>
    <scope>NUCLEOTIDE SEQUENCE</scope>
    <source>
        <strain evidence="4">CAN-66</strain>
        <tissue evidence="4">Leaf</tissue>
    </source>
</reference>
<dbReference type="GO" id="GO:0008270">
    <property type="term" value="F:zinc ion binding"/>
    <property type="evidence" value="ECO:0007669"/>
    <property type="project" value="UniProtKB-KW"/>
</dbReference>
<dbReference type="Gene3D" id="4.10.60.10">
    <property type="entry name" value="Zinc finger, CCHC-type"/>
    <property type="match status" value="1"/>
</dbReference>
<dbReference type="SMART" id="SM00343">
    <property type="entry name" value="ZnF_C2HC"/>
    <property type="match status" value="2"/>
</dbReference>
<sequence length="398" mass="43667">MARRAVVQSGSGRQQPTCFKCGQPDHVISDCKQGLRLCFNCGQGGHLKNECPHPKASGASGGNVWAPAPSTLCITNGRSGTADTQSARGRAFQMTARKLMQLRSRHFFVNSMHALVLFDSGATHSFVSLSFCALWDREAENLGHVLIVDVADGRTVSITDVYRSCCMEFSGTKFEIDLIPIAMKELCVIVAWIGWTRCGFEPQVGENSSSRAMPQGMARPYVRSGGLEGIINRQSRDTREVGPAKTATDVPVVQDYADVFPDELSGVPHSSRIDLVPGATPVAKAPYRLAPSEMKELFDQLQELLGKEFIRPSSSPWGASILFVKKKDGSQRMCIDYRELNKRTVKNRYPLPRIERLVRPASGSFVVLQDRLEIGISSDAGQGGGHREDNFSHALRPL</sequence>
<keyword evidence="5" id="KW-1185">Reference proteome</keyword>
<dbReference type="InterPro" id="IPR036875">
    <property type="entry name" value="Znf_CCHC_sf"/>
</dbReference>
<dbReference type="InterPro" id="IPR043502">
    <property type="entry name" value="DNA/RNA_pol_sf"/>
</dbReference>
<dbReference type="Proteomes" id="UP001172457">
    <property type="component" value="Chromosome 2"/>
</dbReference>
<dbReference type="Pfam" id="PF08284">
    <property type="entry name" value="RVP_2"/>
    <property type="match status" value="1"/>
</dbReference>
<feature type="domain" description="CCHC-type" evidence="3">
    <location>
        <begin position="38"/>
        <end position="52"/>
    </location>
</feature>
<keyword evidence="1" id="KW-0479">Metal-binding</keyword>
<feature type="region of interest" description="Disordered" evidence="2">
    <location>
        <begin position="378"/>
        <end position="398"/>
    </location>
</feature>
<proteinExistence type="predicted"/>
<evidence type="ECO:0000313" key="5">
    <source>
        <dbReference type="Proteomes" id="UP001172457"/>
    </source>
</evidence>
<dbReference type="Gene3D" id="3.10.10.10">
    <property type="entry name" value="HIV Type 1 Reverse Transcriptase, subunit A, domain 1"/>
    <property type="match status" value="1"/>
</dbReference>